<evidence type="ECO:0000256" key="1">
    <source>
        <dbReference type="ARBA" id="ARBA00004871"/>
    </source>
</evidence>
<feature type="active site" description="Proton acceptor" evidence="8">
    <location>
        <position position="66"/>
    </location>
</feature>
<evidence type="ECO:0000259" key="9">
    <source>
        <dbReference type="Pfam" id="PF01488"/>
    </source>
</evidence>
<dbReference type="EC" id="1.1.1.25" evidence="2 8"/>
<evidence type="ECO:0000313" key="13">
    <source>
        <dbReference type="Proteomes" id="UP000662914"/>
    </source>
</evidence>
<feature type="domain" description="Shikimate dehydrogenase substrate binding N-terminal" evidence="10">
    <location>
        <begin position="7"/>
        <end position="89"/>
    </location>
</feature>
<feature type="binding site" evidence="8">
    <location>
        <begin position="15"/>
        <end position="17"/>
    </location>
    <ligand>
        <name>shikimate</name>
        <dbReference type="ChEBI" id="CHEBI:36208"/>
    </ligand>
</feature>
<feature type="binding site" evidence="8">
    <location>
        <position position="102"/>
    </location>
    <ligand>
        <name>shikimate</name>
        <dbReference type="ChEBI" id="CHEBI:36208"/>
    </ligand>
</feature>
<keyword evidence="5 8" id="KW-0560">Oxidoreductase</keyword>
<proteinExistence type="inferred from homology"/>
<dbReference type="EMBL" id="AP021857">
    <property type="protein sequence ID" value="BBO22186.1"/>
    <property type="molecule type" value="Genomic_DNA"/>
</dbReference>
<dbReference type="Pfam" id="PF18317">
    <property type="entry name" value="SDH_C"/>
    <property type="match status" value="1"/>
</dbReference>
<dbReference type="PANTHER" id="PTHR21089">
    <property type="entry name" value="SHIKIMATE DEHYDROGENASE"/>
    <property type="match status" value="1"/>
</dbReference>
<dbReference type="NCBIfam" id="TIGR00507">
    <property type="entry name" value="aroE"/>
    <property type="match status" value="1"/>
</dbReference>
<gene>
    <name evidence="8" type="primary">aroE</name>
    <name evidence="12" type="ORF">DSYM_28850</name>
</gene>
<protein>
    <recommendedName>
        <fullName evidence="2 8">Shikimate dehydrogenase (NADP(+))</fullName>
        <shortName evidence="8">SDH</shortName>
        <ecNumber evidence="2 8">1.1.1.25</ecNumber>
    </recommendedName>
</protein>
<feature type="binding site" evidence="8">
    <location>
        <position position="248"/>
    </location>
    <ligand>
        <name>shikimate</name>
        <dbReference type="ChEBI" id="CHEBI:36208"/>
    </ligand>
</feature>
<dbReference type="HAMAP" id="MF_00222">
    <property type="entry name" value="Shikimate_DH_AroE"/>
    <property type="match status" value="1"/>
</dbReference>
<evidence type="ECO:0000256" key="2">
    <source>
        <dbReference type="ARBA" id="ARBA00012962"/>
    </source>
</evidence>
<feature type="binding site" evidence="8">
    <location>
        <position position="218"/>
    </location>
    <ligand>
        <name>NADP(+)</name>
        <dbReference type="ChEBI" id="CHEBI:58349"/>
    </ligand>
</feature>
<feature type="binding site" evidence="8">
    <location>
        <begin position="127"/>
        <end position="131"/>
    </location>
    <ligand>
        <name>NADP(+)</name>
        <dbReference type="ChEBI" id="CHEBI:58349"/>
    </ligand>
</feature>
<evidence type="ECO:0000259" key="10">
    <source>
        <dbReference type="Pfam" id="PF08501"/>
    </source>
</evidence>
<reference evidence="12" key="1">
    <citation type="journal article" name="DNA Res.">
        <title>The physiological potential of anammox bacteria as revealed by their core genome structure.</title>
        <authorList>
            <person name="Okubo T."/>
            <person name="Toyoda A."/>
            <person name="Fukuhara K."/>
            <person name="Uchiyama I."/>
            <person name="Harigaya Y."/>
            <person name="Kuroiwa M."/>
            <person name="Suzuki T."/>
            <person name="Murakami Y."/>
            <person name="Suwa Y."/>
            <person name="Takami H."/>
        </authorList>
    </citation>
    <scope>NUCLEOTIDE SEQUENCE</scope>
    <source>
        <strain evidence="12">317325-3</strain>
    </source>
</reference>
<comment type="subunit">
    <text evidence="8">Homodimer.</text>
</comment>
<feature type="binding site" evidence="8">
    <location>
        <position position="87"/>
    </location>
    <ligand>
        <name>shikimate</name>
        <dbReference type="ChEBI" id="CHEBI:36208"/>
    </ligand>
</feature>
<evidence type="ECO:0000256" key="4">
    <source>
        <dbReference type="ARBA" id="ARBA00022857"/>
    </source>
</evidence>
<feature type="binding site" evidence="8">
    <location>
        <position position="241"/>
    </location>
    <ligand>
        <name>NADP(+)</name>
        <dbReference type="ChEBI" id="CHEBI:58349"/>
    </ligand>
</feature>
<evidence type="ECO:0000313" key="12">
    <source>
        <dbReference type="EMBL" id="BBO22186.1"/>
    </source>
</evidence>
<feature type="binding site" evidence="8">
    <location>
        <position position="62"/>
    </location>
    <ligand>
        <name>shikimate</name>
        <dbReference type="ChEBI" id="CHEBI:36208"/>
    </ligand>
</feature>
<dbReference type="InterPro" id="IPR013708">
    <property type="entry name" value="Shikimate_DH-bd_N"/>
</dbReference>
<sequence>MTDKYAVVGHPVAHSKSPQIHAVFARLTLQDLSYEAILAPLDGFADAVRAFIAAGGRGMNVTVPFKLEAYALADARSPRAEAAKAVNTLVFSPDGIHGDNTDGAGLVADLTRNLGFEIAGKRLLLLGAGGAARGVLLPLLEQQPAALYLANRTPGKAHELRAAFAARAGACRLESGGFAALAGRQFDLVVNATAASLAGEAPPLPEGLYAPGSLAYDMLYGRETPFLAAARAQGAARLADGLGMLVEQAAESFFLWRGVRPPTAPVLAQLRSA</sequence>
<name>A0A809S169_9PROT</name>
<dbReference type="FunFam" id="3.40.50.10860:FF:000006">
    <property type="entry name" value="Shikimate dehydrogenase (NADP(+))"/>
    <property type="match status" value="1"/>
</dbReference>
<evidence type="ECO:0000259" key="11">
    <source>
        <dbReference type="Pfam" id="PF18317"/>
    </source>
</evidence>
<dbReference type="Pfam" id="PF01488">
    <property type="entry name" value="Shikimate_DH"/>
    <property type="match status" value="1"/>
</dbReference>
<dbReference type="Proteomes" id="UP000662914">
    <property type="component" value="Chromosome"/>
</dbReference>
<feature type="domain" description="SDH C-terminal" evidence="11">
    <location>
        <begin position="241"/>
        <end position="271"/>
    </location>
</feature>
<comment type="caution">
    <text evidence="8">Lacks conserved residue(s) required for the propagation of feature annotation.</text>
</comment>
<dbReference type="InterPro" id="IPR036291">
    <property type="entry name" value="NAD(P)-bd_dom_sf"/>
</dbReference>
<dbReference type="NCBIfam" id="NF001310">
    <property type="entry name" value="PRK00258.1-2"/>
    <property type="match status" value="1"/>
</dbReference>
<evidence type="ECO:0000256" key="3">
    <source>
        <dbReference type="ARBA" id="ARBA00022605"/>
    </source>
</evidence>
<dbReference type="InterPro" id="IPR011342">
    <property type="entry name" value="Shikimate_DH"/>
</dbReference>
<evidence type="ECO:0000256" key="6">
    <source>
        <dbReference type="ARBA" id="ARBA00023141"/>
    </source>
</evidence>
<dbReference type="InterPro" id="IPR041121">
    <property type="entry name" value="SDH_C"/>
</dbReference>
<dbReference type="Gene3D" id="3.40.50.10860">
    <property type="entry name" value="Leucine Dehydrogenase, chain A, domain 1"/>
    <property type="match status" value="1"/>
</dbReference>
<dbReference type="SUPFAM" id="SSF51735">
    <property type="entry name" value="NAD(P)-binding Rossmann-fold domains"/>
    <property type="match status" value="1"/>
</dbReference>
<organism evidence="12 13">
    <name type="scientific">Candidatus Desulfobacillus denitrificans</name>
    <dbReference type="NCBI Taxonomy" id="2608985"/>
    <lineage>
        <taxon>Bacteria</taxon>
        <taxon>Pseudomonadati</taxon>
        <taxon>Pseudomonadota</taxon>
        <taxon>Betaproteobacteria</taxon>
        <taxon>Candidatus Desulfobacillus</taxon>
    </lineage>
</organism>
<comment type="function">
    <text evidence="8">Involved in the biosynthesis of the chorismate, which leads to the biosynthesis of aromatic amino acids. Catalyzes the reversible NADPH linked reduction of 3-dehydroshikimate (DHSA) to yield shikimate (SA).</text>
</comment>
<dbReference type="GO" id="GO:0050661">
    <property type="term" value="F:NADP binding"/>
    <property type="evidence" value="ECO:0007669"/>
    <property type="project" value="InterPro"/>
</dbReference>
<comment type="catalytic activity">
    <reaction evidence="7 8">
        <text>shikimate + NADP(+) = 3-dehydroshikimate + NADPH + H(+)</text>
        <dbReference type="Rhea" id="RHEA:17737"/>
        <dbReference type="ChEBI" id="CHEBI:15378"/>
        <dbReference type="ChEBI" id="CHEBI:16630"/>
        <dbReference type="ChEBI" id="CHEBI:36208"/>
        <dbReference type="ChEBI" id="CHEBI:57783"/>
        <dbReference type="ChEBI" id="CHEBI:58349"/>
        <dbReference type="EC" id="1.1.1.25"/>
    </reaction>
</comment>
<dbReference type="SUPFAM" id="SSF53223">
    <property type="entry name" value="Aminoacid dehydrogenase-like, N-terminal domain"/>
    <property type="match status" value="1"/>
</dbReference>
<dbReference type="Pfam" id="PF08501">
    <property type="entry name" value="Shikimate_dh_N"/>
    <property type="match status" value="1"/>
</dbReference>
<dbReference type="GO" id="GO:0005829">
    <property type="term" value="C:cytosol"/>
    <property type="evidence" value="ECO:0007669"/>
    <property type="project" value="TreeGrafter"/>
</dbReference>
<dbReference type="InterPro" id="IPR006151">
    <property type="entry name" value="Shikm_DH/Glu-tRNA_Rdtase"/>
</dbReference>
<dbReference type="GO" id="GO:0019632">
    <property type="term" value="P:shikimate metabolic process"/>
    <property type="evidence" value="ECO:0007669"/>
    <property type="project" value="InterPro"/>
</dbReference>
<dbReference type="AlphaFoldDB" id="A0A809S169"/>
<dbReference type="GO" id="GO:0004764">
    <property type="term" value="F:shikimate 3-dehydrogenase (NADP+) activity"/>
    <property type="evidence" value="ECO:0007669"/>
    <property type="project" value="UniProtKB-UniRule"/>
</dbReference>
<dbReference type="InterPro" id="IPR022893">
    <property type="entry name" value="Shikimate_DH_fam"/>
</dbReference>
<comment type="similarity">
    <text evidence="8">Belongs to the shikimate dehydrogenase family.</text>
</comment>
<evidence type="ECO:0000256" key="7">
    <source>
        <dbReference type="ARBA" id="ARBA00049442"/>
    </source>
</evidence>
<dbReference type="UniPathway" id="UPA00053">
    <property type="reaction ID" value="UER00087"/>
</dbReference>
<evidence type="ECO:0000256" key="5">
    <source>
        <dbReference type="ARBA" id="ARBA00023002"/>
    </source>
</evidence>
<dbReference type="GO" id="GO:0009423">
    <property type="term" value="P:chorismate biosynthetic process"/>
    <property type="evidence" value="ECO:0007669"/>
    <property type="project" value="UniProtKB-UniRule"/>
</dbReference>
<dbReference type="KEGG" id="ddz:DSYM_28850"/>
<dbReference type="GO" id="GO:0009073">
    <property type="term" value="P:aromatic amino acid family biosynthetic process"/>
    <property type="evidence" value="ECO:0007669"/>
    <property type="project" value="UniProtKB-KW"/>
</dbReference>
<dbReference type="PANTHER" id="PTHR21089:SF1">
    <property type="entry name" value="BIFUNCTIONAL 3-DEHYDROQUINATE DEHYDRATASE_SHIKIMATE DEHYDROGENASE, CHLOROPLASTIC"/>
    <property type="match status" value="1"/>
</dbReference>
<accession>A0A809S169</accession>
<dbReference type="InterPro" id="IPR046346">
    <property type="entry name" value="Aminoacid_DH-like_N_sf"/>
</dbReference>
<keyword evidence="6 8" id="KW-0057">Aromatic amino acid biosynthesis</keyword>
<keyword evidence="4 8" id="KW-0521">NADP</keyword>
<feature type="domain" description="Quinate/shikimate 5-dehydrogenase/glutamyl-tRNA reductase" evidence="9">
    <location>
        <begin position="117"/>
        <end position="196"/>
    </location>
</feature>
<feature type="binding site" evidence="8">
    <location>
        <begin position="151"/>
        <end position="156"/>
    </location>
    <ligand>
        <name>NADP(+)</name>
        <dbReference type="ChEBI" id="CHEBI:58349"/>
    </ligand>
</feature>
<comment type="pathway">
    <text evidence="1 8">Metabolic intermediate biosynthesis; chorismate biosynthesis; chorismate from D-erythrose 4-phosphate and phosphoenolpyruvate: step 4/7.</text>
</comment>
<dbReference type="Gene3D" id="3.40.50.720">
    <property type="entry name" value="NAD(P)-binding Rossmann-like Domain"/>
    <property type="match status" value="1"/>
</dbReference>
<keyword evidence="3 8" id="KW-0028">Amino-acid biosynthesis</keyword>
<evidence type="ECO:0000256" key="8">
    <source>
        <dbReference type="HAMAP-Rule" id="MF_00222"/>
    </source>
</evidence>
<dbReference type="GO" id="GO:0008652">
    <property type="term" value="P:amino acid biosynthetic process"/>
    <property type="evidence" value="ECO:0007669"/>
    <property type="project" value="UniProtKB-KW"/>
</dbReference>
<feature type="binding site" evidence="8">
    <location>
        <position position="220"/>
    </location>
    <ligand>
        <name>shikimate</name>
        <dbReference type="ChEBI" id="CHEBI:36208"/>
    </ligand>
</feature>